<protein>
    <recommendedName>
        <fullName evidence="2">DUF4143 domain-containing protein</fullName>
    </recommendedName>
</protein>
<gene>
    <name evidence="1" type="ORF">SDC9_104253</name>
</gene>
<proteinExistence type="predicted"/>
<sequence length="107" mass="12383">MLGERSADIGHVLENIVYLELIRRGYRVSIGKAGEYEIDFVAERGSDRMYYQVAATVLDPNTFQRELRPLKLIDDYYPRYILTLDEVPLGEAGINQVNILDFLMQRV</sequence>
<accession>A0A645AYN7</accession>
<evidence type="ECO:0000313" key="1">
    <source>
        <dbReference type="EMBL" id="MPM57431.1"/>
    </source>
</evidence>
<comment type="caution">
    <text evidence="1">The sequence shown here is derived from an EMBL/GenBank/DDBJ whole genome shotgun (WGS) entry which is preliminary data.</text>
</comment>
<dbReference type="PANTHER" id="PTHR33295">
    <property type="entry name" value="ATPASE"/>
    <property type="match status" value="1"/>
</dbReference>
<name>A0A645AYN7_9ZZZZ</name>
<dbReference type="AlphaFoldDB" id="A0A645AYN7"/>
<reference evidence="1" key="1">
    <citation type="submission" date="2019-08" db="EMBL/GenBank/DDBJ databases">
        <authorList>
            <person name="Kucharzyk K."/>
            <person name="Murdoch R.W."/>
            <person name="Higgins S."/>
            <person name="Loffler F."/>
        </authorList>
    </citation>
    <scope>NUCLEOTIDE SEQUENCE</scope>
</reference>
<dbReference type="PANTHER" id="PTHR33295:SF20">
    <property type="entry name" value="ATPASE"/>
    <property type="match status" value="1"/>
</dbReference>
<organism evidence="1">
    <name type="scientific">bioreactor metagenome</name>
    <dbReference type="NCBI Taxonomy" id="1076179"/>
    <lineage>
        <taxon>unclassified sequences</taxon>
        <taxon>metagenomes</taxon>
        <taxon>ecological metagenomes</taxon>
    </lineage>
</organism>
<dbReference type="EMBL" id="VSSQ01016263">
    <property type="protein sequence ID" value="MPM57431.1"/>
    <property type="molecule type" value="Genomic_DNA"/>
</dbReference>
<evidence type="ECO:0008006" key="2">
    <source>
        <dbReference type="Google" id="ProtNLM"/>
    </source>
</evidence>